<protein>
    <submittedName>
        <fullName evidence="1">Uncharacterized protein</fullName>
    </submittedName>
</protein>
<evidence type="ECO:0000313" key="1">
    <source>
        <dbReference type="EMBL" id="KAI3791530.1"/>
    </source>
</evidence>
<name>A0ACB9H870_CICIN</name>
<gene>
    <name evidence="1" type="ORF">L2E82_05327</name>
</gene>
<reference evidence="2" key="1">
    <citation type="journal article" date="2022" name="Mol. Ecol. Resour.">
        <title>The genomes of chicory, endive, great burdock and yacon provide insights into Asteraceae palaeo-polyploidization history and plant inulin production.</title>
        <authorList>
            <person name="Fan W."/>
            <person name="Wang S."/>
            <person name="Wang H."/>
            <person name="Wang A."/>
            <person name="Jiang F."/>
            <person name="Liu H."/>
            <person name="Zhao H."/>
            <person name="Xu D."/>
            <person name="Zhang Y."/>
        </authorList>
    </citation>
    <scope>NUCLEOTIDE SEQUENCE [LARGE SCALE GENOMIC DNA]</scope>
    <source>
        <strain evidence="2">cv. Punajuju</strain>
    </source>
</reference>
<reference evidence="1 2" key="2">
    <citation type="journal article" date="2022" name="Mol. Ecol. Resour.">
        <title>The genomes of chicory, endive, great burdock and yacon provide insights into Asteraceae paleo-polyploidization history and plant inulin production.</title>
        <authorList>
            <person name="Fan W."/>
            <person name="Wang S."/>
            <person name="Wang H."/>
            <person name="Wang A."/>
            <person name="Jiang F."/>
            <person name="Liu H."/>
            <person name="Zhao H."/>
            <person name="Xu D."/>
            <person name="Zhang Y."/>
        </authorList>
    </citation>
    <scope>NUCLEOTIDE SEQUENCE [LARGE SCALE GENOMIC DNA]</scope>
    <source>
        <strain evidence="2">cv. Punajuju</strain>
        <tissue evidence="1">Leaves</tissue>
    </source>
</reference>
<accession>A0ACB9H870</accession>
<dbReference type="EMBL" id="CM042009">
    <property type="protein sequence ID" value="KAI3791530.1"/>
    <property type="molecule type" value="Genomic_DNA"/>
</dbReference>
<dbReference type="Proteomes" id="UP001055811">
    <property type="component" value="Linkage Group LG01"/>
</dbReference>
<sequence>MTISVLPQLNSTKLLIHGFPANRKAMGLVKVAVGDGVLTFLWVFCVSCLGIGTSIIAKATGIQGIATLLITISLVFILLFFFGIIGAVLGGASFNPTGTAAFYAVGHGGDTLISAAVRLPAQAVGAVGGAVTIVNFMPLEYKHMLGSGPYLKVDVHTGAIVEGMLTFMSSIIVLYVILRGPKSWLMKNWLLSASIVTLVGFGRSYTGPSMNPANAFGWAYVHNRLTWKHLYVYWISPFIGAISAGWTFRFIFPPPSKQKVA</sequence>
<evidence type="ECO:0000313" key="2">
    <source>
        <dbReference type="Proteomes" id="UP001055811"/>
    </source>
</evidence>
<keyword evidence="2" id="KW-1185">Reference proteome</keyword>
<organism evidence="1 2">
    <name type="scientific">Cichorium intybus</name>
    <name type="common">Chicory</name>
    <dbReference type="NCBI Taxonomy" id="13427"/>
    <lineage>
        <taxon>Eukaryota</taxon>
        <taxon>Viridiplantae</taxon>
        <taxon>Streptophyta</taxon>
        <taxon>Embryophyta</taxon>
        <taxon>Tracheophyta</taxon>
        <taxon>Spermatophyta</taxon>
        <taxon>Magnoliopsida</taxon>
        <taxon>eudicotyledons</taxon>
        <taxon>Gunneridae</taxon>
        <taxon>Pentapetalae</taxon>
        <taxon>asterids</taxon>
        <taxon>campanulids</taxon>
        <taxon>Asterales</taxon>
        <taxon>Asteraceae</taxon>
        <taxon>Cichorioideae</taxon>
        <taxon>Cichorieae</taxon>
        <taxon>Cichoriinae</taxon>
        <taxon>Cichorium</taxon>
    </lineage>
</organism>
<proteinExistence type="predicted"/>
<comment type="caution">
    <text evidence="1">The sequence shown here is derived from an EMBL/GenBank/DDBJ whole genome shotgun (WGS) entry which is preliminary data.</text>
</comment>